<evidence type="ECO:0000313" key="4">
    <source>
        <dbReference type="Proteomes" id="UP000032671"/>
    </source>
</evidence>
<protein>
    <submittedName>
        <fullName evidence="3">DUF1275 family protein</fullName>
    </submittedName>
</protein>
<organism evidence="2 4">
    <name type="scientific">Acetobacter cibinongensis</name>
    <dbReference type="NCBI Taxonomy" id="146475"/>
    <lineage>
        <taxon>Bacteria</taxon>
        <taxon>Pseudomonadati</taxon>
        <taxon>Pseudomonadota</taxon>
        <taxon>Alphaproteobacteria</taxon>
        <taxon>Acetobacterales</taxon>
        <taxon>Acetobacteraceae</taxon>
        <taxon>Acetobacter</taxon>
    </lineage>
</organism>
<feature type="transmembrane region" description="Helical" evidence="1">
    <location>
        <begin position="61"/>
        <end position="82"/>
    </location>
</feature>
<evidence type="ECO:0000313" key="5">
    <source>
        <dbReference type="Proteomes" id="UP000321891"/>
    </source>
</evidence>
<evidence type="ECO:0000313" key="2">
    <source>
        <dbReference type="EMBL" id="GAN58991.1"/>
    </source>
</evidence>
<gene>
    <name evidence="2" type="ORF">Abci_001_007</name>
    <name evidence="3" type="ORF">ACI01nite_14570</name>
</gene>
<feature type="transmembrane region" description="Helical" evidence="1">
    <location>
        <begin position="94"/>
        <end position="116"/>
    </location>
</feature>
<dbReference type="Pfam" id="PF06912">
    <property type="entry name" value="DUF1275"/>
    <property type="match status" value="1"/>
</dbReference>
<feature type="transmembrane region" description="Helical" evidence="1">
    <location>
        <begin position="128"/>
        <end position="149"/>
    </location>
</feature>
<keyword evidence="5" id="KW-1185">Reference proteome</keyword>
<feature type="transmembrane region" description="Helical" evidence="1">
    <location>
        <begin position="215"/>
        <end position="234"/>
    </location>
</feature>
<accession>A0A0D6N0E9</accession>
<dbReference type="Proteomes" id="UP000321891">
    <property type="component" value="Unassembled WGS sequence"/>
</dbReference>
<feature type="transmembrane region" description="Helical" evidence="1">
    <location>
        <begin position="188"/>
        <end position="209"/>
    </location>
</feature>
<dbReference type="STRING" id="1231339.Abci_001_007"/>
<dbReference type="EMBL" id="BJVU01000005">
    <property type="protein sequence ID" value="GEL58855.1"/>
    <property type="molecule type" value="Genomic_DNA"/>
</dbReference>
<comment type="caution">
    <text evidence="2">The sequence shown here is derived from an EMBL/GenBank/DDBJ whole genome shotgun (WGS) entry which is preliminary data.</text>
</comment>
<evidence type="ECO:0000313" key="3">
    <source>
        <dbReference type="EMBL" id="GEL58855.1"/>
    </source>
</evidence>
<keyword evidence="1" id="KW-1133">Transmembrane helix</keyword>
<reference evidence="3 5" key="2">
    <citation type="submission" date="2019-07" db="EMBL/GenBank/DDBJ databases">
        <title>Whole genome shotgun sequence of Acetobacter cibinongensis NBRC 16605.</title>
        <authorList>
            <person name="Hosoyama A."/>
            <person name="Uohara A."/>
            <person name="Ohji S."/>
            <person name="Ichikawa N."/>
        </authorList>
    </citation>
    <scope>NUCLEOTIDE SEQUENCE [LARGE SCALE GENOMIC DNA]</scope>
    <source>
        <strain evidence="3 5">NBRC 16605</strain>
    </source>
</reference>
<proteinExistence type="predicted"/>
<dbReference type="PANTHER" id="PTHR37314">
    <property type="entry name" value="SLR0142 PROTEIN"/>
    <property type="match status" value="1"/>
</dbReference>
<dbReference type="PANTHER" id="PTHR37314:SF4">
    <property type="entry name" value="UPF0700 TRANSMEMBRANE PROTEIN YOAK"/>
    <property type="match status" value="1"/>
</dbReference>
<dbReference type="AlphaFoldDB" id="A0A0D6N0E9"/>
<dbReference type="RefSeq" id="WP_048837104.1">
    <property type="nucleotide sequence ID" value="NZ_BAMV01000001.1"/>
</dbReference>
<dbReference type="InterPro" id="IPR010699">
    <property type="entry name" value="DUF1275"/>
</dbReference>
<dbReference type="Proteomes" id="UP000032671">
    <property type="component" value="Unassembled WGS sequence"/>
</dbReference>
<keyword evidence="1" id="KW-0472">Membrane</keyword>
<evidence type="ECO:0000256" key="1">
    <source>
        <dbReference type="SAM" id="Phobius"/>
    </source>
</evidence>
<feature type="transmembrane region" description="Helical" evidence="1">
    <location>
        <begin position="21"/>
        <end position="41"/>
    </location>
</feature>
<keyword evidence="1" id="KW-0812">Transmembrane</keyword>
<accession>A0A6N3SNC7</accession>
<reference evidence="2 4" key="1">
    <citation type="submission" date="2012-11" db="EMBL/GenBank/DDBJ databases">
        <title>Whole genome sequence of Acetobacter cibinongensis 4H-1.</title>
        <authorList>
            <person name="Azuma Y."/>
            <person name="Higashiura N."/>
            <person name="Hirakawa H."/>
            <person name="Matsushita K."/>
        </authorList>
    </citation>
    <scope>NUCLEOTIDE SEQUENCE [LARGE SCALE GENOMIC DNA]</scope>
    <source>
        <strain evidence="2 4">4H-1</strain>
    </source>
</reference>
<dbReference type="EMBL" id="BAMV01000001">
    <property type="protein sequence ID" value="GAN58991.1"/>
    <property type="molecule type" value="Genomic_DNA"/>
</dbReference>
<name>A0A0D6N0E9_9PROT</name>
<sequence length="244" mass="26189">MLWLHKGNRTFLQDRQLGSSLALVAGALNSAGFLSVGYYCANMTGNVSALASAFVAGKLQPAFMAGAIVLCFLGGAMTCTLLMNNGRRRGQGAIYAFTILLEAVLLCGLACMQLLWQPHGTPSSLTPLLLSFLMGLQNATVTRVSGAVVRTTHVTGMVTDLGIELADWLSSFRQKEDAEKHRKMQQRLWLHSQIIGCFILGSGLGVYGYTHWPTGFLFAVAGVLACLSLPGIMVNMNRDKGDVS</sequence>